<evidence type="ECO:0000256" key="4">
    <source>
        <dbReference type="ARBA" id="ARBA00023471"/>
    </source>
</evidence>
<dbReference type="InterPro" id="IPR040523">
    <property type="entry name" value="AsnC_trans_reg2"/>
</dbReference>
<keyword evidence="1" id="KW-0456">Lyase</keyword>
<evidence type="ECO:0000256" key="2">
    <source>
        <dbReference type="ARBA" id="ARBA00023444"/>
    </source>
</evidence>
<evidence type="ECO:0000313" key="8">
    <source>
        <dbReference type="EMBL" id="MFC6835039.1"/>
    </source>
</evidence>
<dbReference type="GO" id="GO:0016829">
    <property type="term" value="F:lyase activity"/>
    <property type="evidence" value="ECO:0007669"/>
    <property type="project" value="UniProtKB-KW"/>
</dbReference>
<dbReference type="PANTHER" id="PTHR43413:SF1">
    <property type="entry name" value="SIROHEME DECARBOXYLASE NIRL SUBUNIT"/>
    <property type="match status" value="1"/>
</dbReference>
<name>A0ABD5U3B7_9EURY</name>
<organism evidence="8 9">
    <name type="scientific">Halomarina ordinaria</name>
    <dbReference type="NCBI Taxonomy" id="3033939"/>
    <lineage>
        <taxon>Archaea</taxon>
        <taxon>Methanobacteriati</taxon>
        <taxon>Methanobacteriota</taxon>
        <taxon>Stenosarchaea group</taxon>
        <taxon>Halobacteria</taxon>
        <taxon>Halobacteriales</taxon>
        <taxon>Natronomonadaceae</taxon>
        <taxon>Halomarina</taxon>
    </lineage>
</organism>
<dbReference type="RefSeq" id="WP_304446747.1">
    <property type="nucleotide sequence ID" value="NZ_JARRAH010000001.1"/>
</dbReference>
<dbReference type="Gene3D" id="3.30.70.3460">
    <property type="match status" value="2"/>
</dbReference>
<comment type="catalytic activity">
    <reaction evidence="5">
        <text>siroheme + 2 H(+) = 12,18-didecarboxysiroheme + 2 CO2</text>
        <dbReference type="Rhea" id="RHEA:19093"/>
        <dbReference type="ChEBI" id="CHEBI:15378"/>
        <dbReference type="ChEBI" id="CHEBI:16526"/>
        <dbReference type="ChEBI" id="CHEBI:60052"/>
        <dbReference type="ChEBI" id="CHEBI:140497"/>
        <dbReference type="EC" id="4.1.1.111"/>
    </reaction>
</comment>
<proteinExistence type="inferred from homology"/>
<comment type="caution">
    <text evidence="8">The sequence shown here is derived from an EMBL/GenBank/DDBJ whole genome shotgun (WGS) entry which is preliminary data.</text>
</comment>
<gene>
    <name evidence="8" type="ORF">ACFQHK_00785</name>
</gene>
<dbReference type="Gene3D" id="1.10.10.2890">
    <property type="match status" value="1"/>
</dbReference>
<evidence type="ECO:0000259" key="6">
    <source>
        <dbReference type="Pfam" id="PF17805"/>
    </source>
</evidence>
<accession>A0ABD5U3B7</accession>
<sequence length="368" mass="40649">MTTAEQLGRVDRAVINAFQGGFPVVERPFEPAAAALRERGIDVSADDLLSRVQRLDEQGVLTRFGALVNAEAIGGTATLVAMHAPDDEFDEVVEAVNAHREVAHNYEREHPHLNVWFVVSVADADRVETVLAAIEAETGQPTYNLPKIEEFRVEAKFLLDGPIPEGDVDLSHLGPAVEPTDRTTLTPAERDLVVEIQGGLPLTATPYADVADAIGQETGWVVRTLKRFDREGKVRRVGVIPNHYALGYTENGMTVWDVPDEVVSEVGPAVASLDFVTHCYRRPRHEGVWPYNFFAMTHGRSERESAERVERVREVMAAYWDVDAEPASARRAESGDVGEGDWDTLFSTRILKKTGIRMAERASANTQP</sequence>
<protein>
    <recommendedName>
        <fullName evidence="4">siroheme decarboxylase</fullName>
        <ecNumber evidence="4">4.1.1.111</ecNumber>
    </recommendedName>
</protein>
<dbReference type="AlphaFoldDB" id="A0ABD5U3B7"/>
<feature type="domain" description="Siroheme decarboxylase NirL-like HTH" evidence="7">
    <location>
        <begin position="11"/>
        <end position="61"/>
    </location>
</feature>
<dbReference type="Pfam" id="PF17805">
    <property type="entry name" value="AsnC_trans_reg2"/>
    <property type="match status" value="2"/>
</dbReference>
<keyword evidence="9" id="KW-1185">Reference proteome</keyword>
<feature type="domain" description="Siroheme decarboxylase AsnC-like ligand binding" evidence="6">
    <location>
        <begin position="75"/>
        <end position="151"/>
    </location>
</feature>
<feature type="domain" description="Siroheme decarboxylase NirL-like HTH" evidence="7">
    <location>
        <begin position="189"/>
        <end position="235"/>
    </location>
</feature>
<comment type="similarity">
    <text evidence="3">Belongs to the Ahb/Nir family.</text>
</comment>
<feature type="domain" description="Siroheme decarboxylase AsnC-like ligand binding" evidence="6">
    <location>
        <begin position="246"/>
        <end position="315"/>
    </location>
</feature>
<evidence type="ECO:0000313" key="9">
    <source>
        <dbReference type="Proteomes" id="UP001596406"/>
    </source>
</evidence>
<dbReference type="Pfam" id="PF22451">
    <property type="entry name" value="NirdL-like_HTH"/>
    <property type="match status" value="2"/>
</dbReference>
<evidence type="ECO:0000256" key="5">
    <source>
        <dbReference type="ARBA" id="ARBA00048470"/>
    </source>
</evidence>
<dbReference type="Proteomes" id="UP001596406">
    <property type="component" value="Unassembled WGS sequence"/>
</dbReference>
<dbReference type="EC" id="4.1.1.111" evidence="4"/>
<comment type="pathway">
    <text evidence="2">Porphyrin-containing compound metabolism.</text>
</comment>
<reference evidence="8 9" key="1">
    <citation type="journal article" date="2019" name="Int. J. Syst. Evol. Microbiol.">
        <title>The Global Catalogue of Microorganisms (GCM) 10K type strain sequencing project: providing services to taxonomists for standard genome sequencing and annotation.</title>
        <authorList>
            <consortium name="The Broad Institute Genomics Platform"/>
            <consortium name="The Broad Institute Genome Sequencing Center for Infectious Disease"/>
            <person name="Wu L."/>
            <person name="Ma J."/>
        </authorList>
    </citation>
    <scope>NUCLEOTIDE SEQUENCE [LARGE SCALE GENOMIC DNA]</scope>
    <source>
        <strain evidence="8 9">PSRA2</strain>
    </source>
</reference>
<evidence type="ECO:0000259" key="7">
    <source>
        <dbReference type="Pfam" id="PF22451"/>
    </source>
</evidence>
<dbReference type="InterPro" id="IPR050684">
    <property type="entry name" value="HTH-Siroheme_Decarb"/>
</dbReference>
<evidence type="ECO:0000256" key="3">
    <source>
        <dbReference type="ARBA" id="ARBA00023457"/>
    </source>
</evidence>
<evidence type="ECO:0000256" key="1">
    <source>
        <dbReference type="ARBA" id="ARBA00023239"/>
    </source>
</evidence>
<dbReference type="PANTHER" id="PTHR43413">
    <property type="entry name" value="TRANSCRIPTIONAL REGULATOR, ASNC FAMILY"/>
    <property type="match status" value="1"/>
</dbReference>
<dbReference type="EMBL" id="JBHSXM010000001">
    <property type="protein sequence ID" value="MFC6835039.1"/>
    <property type="molecule type" value="Genomic_DNA"/>
</dbReference>
<dbReference type="InterPro" id="IPR053953">
    <property type="entry name" value="NirdL-like_HTH"/>
</dbReference>